<dbReference type="KEGG" id="vg:6372615"/>
<organism evidence="1 2">
    <name type="scientific">Pseudomonas phage 201phi2-1</name>
    <name type="common">Pseudomonas chlororaphis phage 201phi2-1</name>
    <dbReference type="NCBI Taxonomy" id="198110"/>
    <lineage>
        <taxon>Viruses</taxon>
        <taxon>Duplodnaviria</taxon>
        <taxon>Heunggongvirae</taxon>
        <taxon>Uroviricota</taxon>
        <taxon>Caudoviricetes</taxon>
        <taxon>Chimalliviridae</taxon>
        <taxon>Serwervirus</taxon>
        <taxon>Serwervirus 201phi21</taxon>
    </lineage>
</organism>
<dbReference type="RefSeq" id="YP_001956840.1">
    <property type="nucleotide sequence ID" value="NC_010821.1"/>
</dbReference>
<evidence type="ECO:0000313" key="1">
    <source>
        <dbReference type="EMBL" id="ABY62948.1"/>
    </source>
</evidence>
<dbReference type="EMBL" id="EU197055">
    <property type="protein sequence ID" value="ABY62948.1"/>
    <property type="molecule type" value="Genomic_DNA"/>
</dbReference>
<organismHost>
    <name type="scientific">Pseudomonas chlororaphis</name>
    <dbReference type="NCBI Taxonomy" id="587753"/>
</organismHost>
<dbReference type="Proteomes" id="UP000002421">
    <property type="component" value="Segment"/>
</dbReference>
<name>B3FIX9_BP201</name>
<evidence type="ECO:0000313" key="2">
    <source>
        <dbReference type="Proteomes" id="UP000002421"/>
    </source>
</evidence>
<keyword evidence="2" id="KW-1185">Reference proteome</keyword>
<sequence>MTDTNPLTELRAKHPGAGTKSDGWLMNALKLTTDAGGRDYFNQWVDEKPKSNSKLPKIPYSFYYDEKYHWIMKDQSGQDRVVDPSLWAKMLGREEMIDGLHFLGTTVVDQFYGEMRLCLELRWKGNRVTEVRLCAPDGDVIKSNLNQFHTSFDEAL</sequence>
<reference evidence="1 2" key="1">
    <citation type="journal article" date="2008" name="Virology">
        <title>Characterization of Pseudomonas chlororaphis myovirus 201varphi2-1 via genomic sequencing, mass spectrometry, and electron microscopy.</title>
        <authorList>
            <person name="Thomas J.A."/>
            <person name="Rolando M.R."/>
            <person name="Carroll C.A."/>
            <person name="Shen P.S."/>
            <person name="Belnap D.M."/>
            <person name="Weintraub S.T."/>
            <person name="Serwer P."/>
            <person name="Hardies S.C."/>
        </authorList>
    </citation>
    <scope>NUCLEOTIDE SEQUENCE</scope>
</reference>
<protein>
    <submittedName>
        <fullName evidence="1">Uncharacterized protein</fullName>
    </submittedName>
</protein>
<accession>B3FIX9</accession>
<gene>
    <name evidence="1" type="ORF">201phi2-1p116</name>
</gene>
<proteinExistence type="predicted"/>